<proteinExistence type="predicted"/>
<dbReference type="EMBL" id="BDIP01003646">
    <property type="protein sequence ID" value="GCA63473.1"/>
    <property type="molecule type" value="Genomic_DNA"/>
</dbReference>
<dbReference type="AlphaFoldDB" id="A0A391NYL5"/>
<keyword evidence="2" id="KW-1185">Reference proteome</keyword>
<dbReference type="Proteomes" id="UP000265618">
    <property type="component" value="Unassembled WGS sequence"/>
</dbReference>
<evidence type="ECO:0008006" key="3">
    <source>
        <dbReference type="Google" id="ProtNLM"/>
    </source>
</evidence>
<dbReference type="InterPro" id="IPR011009">
    <property type="entry name" value="Kinase-like_dom_sf"/>
</dbReference>
<sequence>MESIEPSAAEALPVTCRPGTAGFLRSVNAIHRAGYNHGDLHAGNVLFGETPEGDAFVKVIDHDNAFLEDENQPERRTEVAVKGFFPRDRILDGYDVVPAEYITRDLDVLCCLYISCDLCTEMQGVVREVFGMSLEELVEEFIETGVLPEVEDVLETVAVGAEE</sequence>
<reference evidence="1 2" key="1">
    <citation type="journal article" date="2018" name="PLoS ONE">
        <title>The draft genome of Kipferlia bialata reveals reductive genome evolution in fornicate parasites.</title>
        <authorList>
            <person name="Tanifuji G."/>
            <person name="Takabayashi S."/>
            <person name="Kume K."/>
            <person name="Takagi M."/>
            <person name="Nakayama T."/>
            <person name="Kamikawa R."/>
            <person name="Inagaki Y."/>
            <person name="Hashimoto T."/>
        </authorList>
    </citation>
    <scope>NUCLEOTIDE SEQUENCE [LARGE SCALE GENOMIC DNA]</scope>
    <source>
        <strain evidence="1">NY0173</strain>
    </source>
</reference>
<evidence type="ECO:0000313" key="2">
    <source>
        <dbReference type="Proteomes" id="UP000265618"/>
    </source>
</evidence>
<dbReference type="SUPFAM" id="SSF56112">
    <property type="entry name" value="Protein kinase-like (PK-like)"/>
    <property type="match status" value="1"/>
</dbReference>
<evidence type="ECO:0000313" key="1">
    <source>
        <dbReference type="EMBL" id="GCA63473.1"/>
    </source>
</evidence>
<comment type="caution">
    <text evidence="1">The sequence shown here is derived from an EMBL/GenBank/DDBJ whole genome shotgun (WGS) entry which is preliminary data.</text>
</comment>
<gene>
    <name evidence="1" type="ORF">KIPB_010113</name>
</gene>
<organism evidence="1 2">
    <name type="scientific">Kipferlia bialata</name>
    <dbReference type="NCBI Taxonomy" id="797122"/>
    <lineage>
        <taxon>Eukaryota</taxon>
        <taxon>Metamonada</taxon>
        <taxon>Carpediemonas-like organisms</taxon>
        <taxon>Kipferlia</taxon>
    </lineage>
</organism>
<name>A0A391NYL5_9EUKA</name>
<dbReference type="Gene3D" id="1.10.510.10">
    <property type="entry name" value="Transferase(Phosphotransferase) domain 1"/>
    <property type="match status" value="1"/>
</dbReference>
<protein>
    <recommendedName>
        <fullName evidence="3">Protein kinase domain-containing protein</fullName>
    </recommendedName>
</protein>
<accession>A0A391NYL5</accession>